<dbReference type="RefSeq" id="WP_243377703.1">
    <property type="nucleotide sequence ID" value="NZ_JAKZJU020000001.1"/>
</dbReference>
<dbReference type="InterPro" id="IPR006311">
    <property type="entry name" value="TAT_signal"/>
</dbReference>
<feature type="chain" id="PRO_5045687207" evidence="6">
    <location>
        <begin position="27"/>
        <end position="501"/>
    </location>
</feature>
<evidence type="ECO:0000256" key="5">
    <source>
        <dbReference type="SAM" id="Phobius"/>
    </source>
</evidence>
<dbReference type="Proteomes" id="UP001165481">
    <property type="component" value="Unassembled WGS sequence"/>
</dbReference>
<dbReference type="Gene3D" id="3.90.700.10">
    <property type="entry name" value="Succinate dehydrogenase/fumarate reductase flavoprotein, catalytic domain"/>
    <property type="match status" value="1"/>
</dbReference>
<comment type="cofactor">
    <cofactor evidence="1">
        <name>FAD</name>
        <dbReference type="ChEBI" id="CHEBI:57692"/>
    </cofactor>
</comment>
<feature type="transmembrane region" description="Helical" evidence="5">
    <location>
        <begin position="39"/>
        <end position="59"/>
    </location>
</feature>
<dbReference type="InterPro" id="IPR027477">
    <property type="entry name" value="Succ_DH/fumarate_Rdtase_cat_sf"/>
</dbReference>
<keyword evidence="9" id="KW-1185">Reference proteome</keyword>
<proteinExistence type="predicted"/>
<evidence type="ECO:0000256" key="2">
    <source>
        <dbReference type="ARBA" id="ARBA00022630"/>
    </source>
</evidence>
<evidence type="ECO:0000256" key="1">
    <source>
        <dbReference type="ARBA" id="ARBA00001974"/>
    </source>
</evidence>
<dbReference type="PROSITE" id="PS51318">
    <property type="entry name" value="TAT"/>
    <property type="match status" value="1"/>
</dbReference>
<sequence>MNRRSFFASAAALGAAAALPVRSASASSPRRWDRTTDVLIVGAGLAGLTAGVTALRAGAKVMLIDKRAWFGGDGVLSAGQFYSARTPLHDAAGITQHVEVEDYWKQIESGVDDEPLSKVRDNLRLSVIYSGVNKHNPEVLHRSAEYSPRVVAFVQSYGIKFRRMNPAKPFQCPTENGSMSKFAEGMVSEIERRGGKILPLTRASEIVMDGGRAVGVIARPVSGGSPVAIRARSIVIATGGFLNNKAMMKRYKRFWSGIQTGFTAVGDGVPTDHTGDGIVMGRRAGAAIEDMESMPKLYAGPRKGTPGVSWIMFDVDTAFLVTKAGRRITNEHESRYSGCALKLLSTHNEVGYAVFDEKTFRGPNRDRWQFDKALAGHGLFKADTPEELAAKVGVDPKGLRETIDRINRDGKTGRDTEFGRTDPLFRAMTPPYYITAANWPLAYKTEGGLEVNPDFQALRASDDAPIPGLYAAGSTCGSISTRLCDVVASGLIVGRIASAAR</sequence>
<dbReference type="SUPFAM" id="SSF56425">
    <property type="entry name" value="Succinate dehydrogenase/fumarate reductase flavoprotein, catalytic domain"/>
    <property type="match status" value="1"/>
</dbReference>
<dbReference type="InterPro" id="IPR036188">
    <property type="entry name" value="FAD/NAD-bd_sf"/>
</dbReference>
<reference evidence="8" key="1">
    <citation type="submission" date="2023-03" db="EMBL/GenBank/DDBJ databases">
        <title>Mesosutterella sp. nov. isolated from porcine feces.</title>
        <authorList>
            <person name="Yu S."/>
        </authorList>
    </citation>
    <scope>NUCLEOTIDE SEQUENCE</scope>
    <source>
        <strain evidence="8">AGMB02718</strain>
    </source>
</reference>
<keyword evidence="5" id="KW-0812">Transmembrane</keyword>
<keyword evidence="6" id="KW-0732">Signal</keyword>
<keyword evidence="3" id="KW-0274">FAD</keyword>
<dbReference type="PANTHER" id="PTHR43400:SF10">
    <property type="entry name" value="3-OXOSTEROID 1-DEHYDROGENASE"/>
    <property type="match status" value="1"/>
</dbReference>
<keyword evidence="2" id="KW-0285">Flavoprotein</keyword>
<evidence type="ECO:0000256" key="4">
    <source>
        <dbReference type="ARBA" id="ARBA00023002"/>
    </source>
</evidence>
<keyword evidence="5" id="KW-0472">Membrane</keyword>
<dbReference type="EMBL" id="JAKZJU020000001">
    <property type="protein sequence ID" value="MDL2060065.1"/>
    <property type="molecule type" value="Genomic_DNA"/>
</dbReference>
<keyword evidence="4" id="KW-0560">Oxidoreductase</keyword>
<dbReference type="InterPro" id="IPR050315">
    <property type="entry name" value="FAD-oxidoreductase_2"/>
</dbReference>
<evidence type="ECO:0000313" key="9">
    <source>
        <dbReference type="Proteomes" id="UP001165481"/>
    </source>
</evidence>
<organism evidence="8 9">
    <name type="scientific">Mesosutterella faecium</name>
    <dbReference type="NCBI Taxonomy" id="2925194"/>
    <lineage>
        <taxon>Bacteria</taxon>
        <taxon>Pseudomonadati</taxon>
        <taxon>Pseudomonadota</taxon>
        <taxon>Betaproteobacteria</taxon>
        <taxon>Burkholderiales</taxon>
        <taxon>Sutterellaceae</taxon>
        <taxon>Mesosutterella</taxon>
    </lineage>
</organism>
<accession>A0ABT7INW2</accession>
<name>A0ABT7INW2_9BURK</name>
<dbReference type="Pfam" id="PF00890">
    <property type="entry name" value="FAD_binding_2"/>
    <property type="match status" value="1"/>
</dbReference>
<feature type="domain" description="FAD-dependent oxidoreductase 2 FAD-binding" evidence="7">
    <location>
        <begin position="37"/>
        <end position="479"/>
    </location>
</feature>
<evidence type="ECO:0000313" key="8">
    <source>
        <dbReference type="EMBL" id="MDL2060065.1"/>
    </source>
</evidence>
<dbReference type="SUPFAM" id="SSF51905">
    <property type="entry name" value="FAD/NAD(P)-binding domain"/>
    <property type="match status" value="1"/>
</dbReference>
<dbReference type="InterPro" id="IPR003953">
    <property type="entry name" value="FAD-dep_OxRdtase_2_FAD-bd"/>
</dbReference>
<keyword evidence="5" id="KW-1133">Transmembrane helix</keyword>
<evidence type="ECO:0000256" key="6">
    <source>
        <dbReference type="SAM" id="SignalP"/>
    </source>
</evidence>
<protein>
    <submittedName>
        <fullName evidence="8">FAD-dependent oxidoreductase</fullName>
    </submittedName>
</protein>
<gene>
    <name evidence="8" type="ORF">MUN46_008980</name>
</gene>
<dbReference type="PANTHER" id="PTHR43400">
    <property type="entry name" value="FUMARATE REDUCTASE"/>
    <property type="match status" value="1"/>
</dbReference>
<dbReference type="Gene3D" id="3.50.50.60">
    <property type="entry name" value="FAD/NAD(P)-binding domain"/>
    <property type="match status" value="1"/>
</dbReference>
<evidence type="ECO:0000256" key="3">
    <source>
        <dbReference type="ARBA" id="ARBA00022827"/>
    </source>
</evidence>
<evidence type="ECO:0000259" key="7">
    <source>
        <dbReference type="Pfam" id="PF00890"/>
    </source>
</evidence>
<comment type="caution">
    <text evidence="8">The sequence shown here is derived from an EMBL/GenBank/DDBJ whole genome shotgun (WGS) entry which is preliminary data.</text>
</comment>
<feature type="signal peptide" evidence="6">
    <location>
        <begin position="1"/>
        <end position="26"/>
    </location>
</feature>